<gene>
    <name evidence="1" type="ORF">METZ01_LOCUS101128</name>
</gene>
<dbReference type="AlphaFoldDB" id="A0A381W6Y4"/>
<organism evidence="1">
    <name type="scientific">marine metagenome</name>
    <dbReference type="NCBI Taxonomy" id="408172"/>
    <lineage>
        <taxon>unclassified sequences</taxon>
        <taxon>metagenomes</taxon>
        <taxon>ecological metagenomes</taxon>
    </lineage>
</organism>
<dbReference type="EMBL" id="UINC01010889">
    <property type="protein sequence ID" value="SVA48274.1"/>
    <property type="molecule type" value="Genomic_DNA"/>
</dbReference>
<feature type="non-terminal residue" evidence="1">
    <location>
        <position position="34"/>
    </location>
</feature>
<reference evidence="1" key="1">
    <citation type="submission" date="2018-05" db="EMBL/GenBank/DDBJ databases">
        <authorList>
            <person name="Lanie J.A."/>
            <person name="Ng W.-L."/>
            <person name="Kazmierczak K.M."/>
            <person name="Andrzejewski T.M."/>
            <person name="Davidsen T.M."/>
            <person name="Wayne K.J."/>
            <person name="Tettelin H."/>
            <person name="Glass J.I."/>
            <person name="Rusch D."/>
            <person name="Podicherti R."/>
            <person name="Tsui H.-C.T."/>
            <person name="Winkler M.E."/>
        </authorList>
    </citation>
    <scope>NUCLEOTIDE SEQUENCE</scope>
</reference>
<proteinExistence type="predicted"/>
<name>A0A381W6Y4_9ZZZZ</name>
<sequence>MPHDVKIPDYVIERIMAKRGKLEVFDRFEAAKTA</sequence>
<accession>A0A381W6Y4</accession>
<protein>
    <submittedName>
        <fullName evidence="1">Uncharacterized protein</fullName>
    </submittedName>
</protein>
<evidence type="ECO:0000313" key="1">
    <source>
        <dbReference type="EMBL" id="SVA48274.1"/>
    </source>
</evidence>